<name>A0A5C6PSK8_9TELE</name>
<keyword evidence="3" id="KW-0325">Glycoprotein</keyword>
<reference evidence="6 7" key="1">
    <citation type="submission" date="2019-04" db="EMBL/GenBank/DDBJ databases">
        <title>Chromosome genome assembly for Takifugu flavidus.</title>
        <authorList>
            <person name="Xiao S."/>
        </authorList>
    </citation>
    <scope>NUCLEOTIDE SEQUENCE [LARGE SCALE GENOMIC DNA]</scope>
    <source>
        <strain evidence="6">HTHZ2018</strain>
        <tissue evidence="6">Muscle</tissue>
    </source>
</reference>
<evidence type="ECO:0000313" key="7">
    <source>
        <dbReference type="Proteomes" id="UP000324091"/>
    </source>
</evidence>
<dbReference type="GO" id="GO:0005783">
    <property type="term" value="C:endoplasmic reticulum"/>
    <property type="evidence" value="ECO:0007669"/>
    <property type="project" value="TreeGrafter"/>
</dbReference>
<dbReference type="Pfam" id="PF23557">
    <property type="entry name" value="TPR_leprecan"/>
    <property type="match status" value="1"/>
</dbReference>
<dbReference type="SUPFAM" id="SSF48452">
    <property type="entry name" value="TPR-like"/>
    <property type="match status" value="1"/>
</dbReference>
<dbReference type="EMBL" id="RHFK02000001">
    <property type="protein sequence ID" value="TWW81879.1"/>
    <property type="molecule type" value="Genomic_DNA"/>
</dbReference>
<evidence type="ECO:0000256" key="1">
    <source>
        <dbReference type="ARBA" id="ARBA00006487"/>
    </source>
</evidence>
<evidence type="ECO:0000256" key="2">
    <source>
        <dbReference type="ARBA" id="ARBA00022729"/>
    </source>
</evidence>
<gene>
    <name evidence="6" type="ORF">D4764_01G0016940</name>
</gene>
<dbReference type="InterPro" id="IPR052284">
    <property type="entry name" value="Collagen_mod_leprecan"/>
</dbReference>
<feature type="domain" description="Leprecan-like alpha-helical" evidence="5">
    <location>
        <begin position="38"/>
        <end position="332"/>
    </location>
</feature>
<comment type="similarity">
    <text evidence="1">Belongs to the leprecan family.</text>
</comment>
<dbReference type="PANTHER" id="PTHR13986:SF4">
    <property type="entry name" value="ENDOPLASMIC RETICULUM PROTEIN SC65"/>
    <property type="match status" value="1"/>
</dbReference>
<dbReference type="InterPro" id="IPR056585">
    <property type="entry name" value="Leprecan_dom"/>
</dbReference>
<dbReference type="AlphaFoldDB" id="A0A5C6PSK8"/>
<keyword evidence="7" id="KW-1185">Reference proteome</keyword>
<comment type="caution">
    <text evidence="6">The sequence shown here is derived from an EMBL/GenBank/DDBJ whole genome shotgun (WGS) entry which is preliminary data.</text>
</comment>
<evidence type="ECO:0000256" key="3">
    <source>
        <dbReference type="ARBA" id="ARBA00023180"/>
    </source>
</evidence>
<dbReference type="Gene3D" id="1.25.40.10">
    <property type="entry name" value="Tetratricopeptide repeat domain"/>
    <property type="match status" value="2"/>
</dbReference>
<feature type="signal peptide" evidence="4">
    <location>
        <begin position="1"/>
        <end position="16"/>
    </location>
</feature>
<sequence length="424" mass="48937">MVAFCAVLTLLCLTSAFKTDAQYENYNFRHFPAEDLIPLTAAYGLALDHYAAERWTESIKYLELSLRLYRLLRDSVRYCALRCDGSNQSENYAGNQELRVYWHVVTIASCQKKCREYFPALQLPPPGREILQDFSKRSPYRYLHHAHSKLGDLQRAIPCAHTYLQKNPDDPDMLLVMKEYKNQYDLSGYLTDHEEQPYEACFLRGVKLLNSGNFSGGVELLEETLKLYLHEHDLCQRDCEGIVHLLPDVDFYTALSDAYINILKCKLKCEEYLMPNVGGYFVQNFVANIYHYLQYAYYKLNDGRRAAPCASSYSLFEPEDQVMEHNLMYYKAYSDQWGLQSDHFTARMEAVKLYDQTMAQKRLLALAEEYLALDDEDFFGAEEAALLVSESLDVEFEGVGDYEEGIYADWSQPKGKGDTGESNI</sequence>
<proteinExistence type="inferred from homology"/>
<accession>A0A5C6PSK8</accession>
<feature type="chain" id="PRO_5022957553" evidence="4">
    <location>
        <begin position="17"/>
        <end position="424"/>
    </location>
</feature>
<organism evidence="6 7">
    <name type="scientific">Takifugu flavidus</name>
    <name type="common">sansaifugu</name>
    <dbReference type="NCBI Taxonomy" id="433684"/>
    <lineage>
        <taxon>Eukaryota</taxon>
        <taxon>Metazoa</taxon>
        <taxon>Chordata</taxon>
        <taxon>Craniata</taxon>
        <taxon>Vertebrata</taxon>
        <taxon>Euteleostomi</taxon>
        <taxon>Actinopterygii</taxon>
        <taxon>Neopterygii</taxon>
        <taxon>Teleostei</taxon>
        <taxon>Neoteleostei</taxon>
        <taxon>Acanthomorphata</taxon>
        <taxon>Eupercaria</taxon>
        <taxon>Tetraodontiformes</taxon>
        <taxon>Tetradontoidea</taxon>
        <taxon>Tetraodontidae</taxon>
        <taxon>Takifugu</taxon>
    </lineage>
</organism>
<evidence type="ECO:0000256" key="4">
    <source>
        <dbReference type="SAM" id="SignalP"/>
    </source>
</evidence>
<dbReference type="PANTHER" id="PTHR13986">
    <property type="entry name" value="PROTEIN LYSINE HYDROXYLATION COMPLEX COMPONENT"/>
    <property type="match status" value="1"/>
</dbReference>
<protein>
    <submittedName>
        <fullName evidence="6">Endoplasmic reticulum protein SC65</fullName>
    </submittedName>
</protein>
<evidence type="ECO:0000313" key="6">
    <source>
        <dbReference type="EMBL" id="TWW81879.1"/>
    </source>
</evidence>
<dbReference type="GO" id="GO:0030199">
    <property type="term" value="P:collagen fibril organization"/>
    <property type="evidence" value="ECO:0007669"/>
    <property type="project" value="TreeGrafter"/>
</dbReference>
<dbReference type="GO" id="GO:0005518">
    <property type="term" value="F:collagen binding"/>
    <property type="evidence" value="ECO:0007669"/>
    <property type="project" value="TreeGrafter"/>
</dbReference>
<dbReference type="InterPro" id="IPR011990">
    <property type="entry name" value="TPR-like_helical_dom_sf"/>
</dbReference>
<evidence type="ECO:0000259" key="5">
    <source>
        <dbReference type="Pfam" id="PF23557"/>
    </source>
</evidence>
<keyword evidence="2 4" id="KW-0732">Signal</keyword>
<dbReference type="Proteomes" id="UP000324091">
    <property type="component" value="Chromosome 1"/>
</dbReference>